<accession>A0A1M6NXQ0</accession>
<organism evidence="1 2">
    <name type="scientific">Aequorivita viscosa</name>
    <dbReference type="NCBI Taxonomy" id="797419"/>
    <lineage>
        <taxon>Bacteria</taxon>
        <taxon>Pseudomonadati</taxon>
        <taxon>Bacteroidota</taxon>
        <taxon>Flavobacteriia</taxon>
        <taxon>Flavobacteriales</taxon>
        <taxon>Flavobacteriaceae</taxon>
        <taxon>Aequorivita</taxon>
    </lineage>
</organism>
<protein>
    <submittedName>
        <fullName evidence="1">Uncharacterized protein</fullName>
    </submittedName>
</protein>
<sequence>MFVFIAISFCFRWSPESPKEKGDLVKGFYFFDFDLPCRQAGFDFDFNFKVLYLQNLEDLAG</sequence>
<dbReference type="STRING" id="797419.SAMN05216556_1374"/>
<dbReference type="Proteomes" id="UP000184172">
    <property type="component" value="Unassembled WGS sequence"/>
</dbReference>
<gene>
    <name evidence="1" type="ORF">SAMN04487908_1404</name>
</gene>
<keyword evidence="2" id="KW-1185">Reference proteome</keyword>
<dbReference type="AlphaFoldDB" id="A0A1M6NXQ0"/>
<dbReference type="EMBL" id="FQYV01000040">
    <property type="protein sequence ID" value="SHK00421.1"/>
    <property type="molecule type" value="Genomic_DNA"/>
</dbReference>
<reference evidence="2" key="1">
    <citation type="submission" date="2016-11" db="EMBL/GenBank/DDBJ databases">
        <authorList>
            <person name="Varghese N."/>
            <person name="Submissions S."/>
        </authorList>
    </citation>
    <scope>NUCLEOTIDE SEQUENCE [LARGE SCALE GENOMIC DNA]</scope>
    <source>
        <strain evidence="2">DSM 26349</strain>
    </source>
</reference>
<proteinExistence type="predicted"/>
<evidence type="ECO:0000313" key="2">
    <source>
        <dbReference type="Proteomes" id="UP000184172"/>
    </source>
</evidence>
<name>A0A1M6NXQ0_9FLAO</name>
<evidence type="ECO:0000313" key="1">
    <source>
        <dbReference type="EMBL" id="SHK00421.1"/>
    </source>
</evidence>